<evidence type="ECO:0000313" key="1">
    <source>
        <dbReference type="EMBL" id="KII67049.1"/>
    </source>
</evidence>
<dbReference type="AlphaFoldDB" id="A0A0C2INI0"/>
<sequence>MIQNKIDKSYFKKLIQPESQAFNNTNLSNFPIKSGHYQKTYTQLTLNFDKSRKRQNSISDYFKGSQLKKIKTFDNSSFRPKDKEIQFFNIERYIGGVSPYFSEKTAPEIWKSNSSCSVRISQNNRYFK</sequence>
<organism evidence="1 2">
    <name type="scientific">Thelohanellus kitauei</name>
    <name type="common">Myxosporean</name>
    <dbReference type="NCBI Taxonomy" id="669202"/>
    <lineage>
        <taxon>Eukaryota</taxon>
        <taxon>Metazoa</taxon>
        <taxon>Cnidaria</taxon>
        <taxon>Myxozoa</taxon>
        <taxon>Myxosporea</taxon>
        <taxon>Bivalvulida</taxon>
        <taxon>Platysporina</taxon>
        <taxon>Myxobolidae</taxon>
        <taxon>Thelohanellus</taxon>
    </lineage>
</organism>
<evidence type="ECO:0000313" key="2">
    <source>
        <dbReference type="Proteomes" id="UP000031668"/>
    </source>
</evidence>
<reference evidence="1 2" key="1">
    <citation type="journal article" date="2014" name="Genome Biol. Evol.">
        <title>The genome of the myxosporean Thelohanellus kitauei shows adaptations to nutrient acquisition within its fish host.</title>
        <authorList>
            <person name="Yang Y."/>
            <person name="Xiong J."/>
            <person name="Zhou Z."/>
            <person name="Huo F."/>
            <person name="Miao W."/>
            <person name="Ran C."/>
            <person name="Liu Y."/>
            <person name="Zhang J."/>
            <person name="Feng J."/>
            <person name="Wang M."/>
            <person name="Wang M."/>
            <person name="Wang L."/>
            <person name="Yao B."/>
        </authorList>
    </citation>
    <scope>NUCLEOTIDE SEQUENCE [LARGE SCALE GENOMIC DNA]</scope>
    <source>
        <strain evidence="1">Wuqing</strain>
    </source>
</reference>
<accession>A0A0C2INI0</accession>
<dbReference type="Proteomes" id="UP000031668">
    <property type="component" value="Unassembled WGS sequence"/>
</dbReference>
<protein>
    <submittedName>
        <fullName evidence="1">Uncharacterized protein</fullName>
    </submittedName>
</protein>
<name>A0A0C2INI0_THEKT</name>
<comment type="caution">
    <text evidence="1">The sequence shown here is derived from an EMBL/GenBank/DDBJ whole genome shotgun (WGS) entry which is preliminary data.</text>
</comment>
<keyword evidence="2" id="KW-1185">Reference proteome</keyword>
<dbReference type="EMBL" id="JWZT01003320">
    <property type="protein sequence ID" value="KII67049.1"/>
    <property type="molecule type" value="Genomic_DNA"/>
</dbReference>
<gene>
    <name evidence="1" type="ORF">RF11_03180</name>
</gene>
<proteinExistence type="predicted"/>